<gene>
    <name evidence="1" type="ORF">H4219_001501</name>
</gene>
<keyword evidence="2" id="KW-1185">Reference proteome</keyword>
<evidence type="ECO:0000313" key="1">
    <source>
        <dbReference type="EMBL" id="KAJ1920128.1"/>
    </source>
</evidence>
<organism evidence="1 2">
    <name type="scientific">Mycoemilia scoparia</name>
    <dbReference type="NCBI Taxonomy" id="417184"/>
    <lineage>
        <taxon>Eukaryota</taxon>
        <taxon>Fungi</taxon>
        <taxon>Fungi incertae sedis</taxon>
        <taxon>Zoopagomycota</taxon>
        <taxon>Kickxellomycotina</taxon>
        <taxon>Kickxellomycetes</taxon>
        <taxon>Kickxellales</taxon>
        <taxon>Kickxellaceae</taxon>
        <taxon>Mycoemilia</taxon>
    </lineage>
</organism>
<proteinExistence type="predicted"/>
<sequence>MILQASILTSLRQGFYKPSMLARHRYVLSKALTTQGKPTEGTLRPAFELALRASCLQLVLARWGLETAAALGVQGEKVANDDDRKARAVDAITKAAFAGGLDDYLTEQEKYVLEKAYKTWEYDDFELGSHWESLGILQWLLGRQHKVPPYYSSFDRASIFQATGVMPADPSTIDTFVNSYLSPQSHHLLDDASLKREIDIAEAWNWRARAQVIMDLRDQIIEEAKEKSGSAKSSDIADEETIVDRMMREKRIPQSLRGMVKNISQVMKSATSRAIEKEIIKEAIDDDFGIVVELKPEEMPEGASPSDREVLIPYSKLEGKNHESLRKISEARLFAFAWSTSKIEEWDIGKMVEILSINPVSSIWAPDEE</sequence>
<name>A0A9W8A5P4_9FUNG</name>
<protein>
    <submittedName>
        <fullName evidence="1">Uncharacterized protein</fullName>
    </submittedName>
</protein>
<reference evidence="1" key="1">
    <citation type="submission" date="2022-07" db="EMBL/GenBank/DDBJ databases">
        <title>Phylogenomic reconstructions and comparative analyses of Kickxellomycotina fungi.</title>
        <authorList>
            <person name="Reynolds N.K."/>
            <person name="Stajich J.E."/>
            <person name="Barry K."/>
            <person name="Grigoriev I.V."/>
            <person name="Crous P."/>
            <person name="Smith M.E."/>
        </authorList>
    </citation>
    <scope>NUCLEOTIDE SEQUENCE</scope>
    <source>
        <strain evidence="1">NBRC 100468</strain>
    </source>
</reference>
<comment type="caution">
    <text evidence="1">The sequence shown here is derived from an EMBL/GenBank/DDBJ whole genome shotgun (WGS) entry which is preliminary data.</text>
</comment>
<dbReference type="Proteomes" id="UP001150538">
    <property type="component" value="Unassembled WGS sequence"/>
</dbReference>
<evidence type="ECO:0000313" key="2">
    <source>
        <dbReference type="Proteomes" id="UP001150538"/>
    </source>
</evidence>
<accession>A0A9W8A5P4</accession>
<dbReference type="OrthoDB" id="2103572at2759"/>
<dbReference type="AlphaFoldDB" id="A0A9W8A5P4"/>
<dbReference type="EMBL" id="JANBPU010000017">
    <property type="protein sequence ID" value="KAJ1920128.1"/>
    <property type="molecule type" value="Genomic_DNA"/>
</dbReference>